<evidence type="ECO:0000256" key="7">
    <source>
        <dbReference type="ARBA" id="ARBA00022824"/>
    </source>
</evidence>
<feature type="compositionally biased region" description="Basic and acidic residues" evidence="13">
    <location>
        <begin position="542"/>
        <end position="560"/>
    </location>
</feature>
<dbReference type="EC" id="2.4.1.-" evidence="12"/>
<proteinExistence type="inferred from homology"/>
<evidence type="ECO:0000256" key="4">
    <source>
        <dbReference type="ARBA" id="ARBA00022676"/>
    </source>
</evidence>
<dbReference type="InterPro" id="IPR005599">
    <property type="entry name" value="GPI_mannosylTrfase"/>
</dbReference>
<evidence type="ECO:0000256" key="5">
    <source>
        <dbReference type="ARBA" id="ARBA00022679"/>
    </source>
</evidence>
<keyword evidence="8 12" id="KW-1133">Transmembrane helix</keyword>
<evidence type="ECO:0000256" key="9">
    <source>
        <dbReference type="ARBA" id="ARBA00023136"/>
    </source>
</evidence>
<organism evidence="15 16">
    <name type="scientific">Loxostege sticticalis</name>
    <name type="common">Beet webworm moth</name>
    <dbReference type="NCBI Taxonomy" id="481309"/>
    <lineage>
        <taxon>Eukaryota</taxon>
        <taxon>Metazoa</taxon>
        <taxon>Ecdysozoa</taxon>
        <taxon>Arthropoda</taxon>
        <taxon>Hexapoda</taxon>
        <taxon>Insecta</taxon>
        <taxon>Pterygota</taxon>
        <taxon>Neoptera</taxon>
        <taxon>Endopterygota</taxon>
        <taxon>Lepidoptera</taxon>
        <taxon>Glossata</taxon>
        <taxon>Ditrysia</taxon>
        <taxon>Pyraloidea</taxon>
        <taxon>Crambidae</taxon>
        <taxon>Pyraustinae</taxon>
        <taxon>Loxostege</taxon>
    </lineage>
</organism>
<keyword evidence="14" id="KW-0732">Signal</keyword>
<evidence type="ECO:0000256" key="14">
    <source>
        <dbReference type="SAM" id="SignalP"/>
    </source>
</evidence>
<keyword evidence="4 12" id="KW-0328">Glycosyltransferase</keyword>
<reference evidence="15 16" key="1">
    <citation type="submission" date="2024-06" db="EMBL/GenBank/DDBJ databases">
        <title>A chromosome-level genome assembly of beet webworm, Loxostege sticticalis.</title>
        <authorList>
            <person name="Zhang Y."/>
        </authorList>
    </citation>
    <scope>NUCLEOTIDE SEQUENCE [LARGE SCALE GENOMIC DNA]</scope>
    <source>
        <strain evidence="15">AQ026</strain>
        <tissue evidence="15">Whole body</tissue>
    </source>
</reference>
<sequence length="759" mass="87117">MVQLLYIVASLHVLLCPFTKVEESFNIQASHDILYHRHNLTQYDHNEFPGVVPRTFIGPLVVSVFSAPVGAILHIAGINKFWMQYAVRLTLALSVIVSWGRLRNALQKQFGNTFTWWYTIVTVTQYHFMFYMSRPLPNIMVLPLVLLAFEGWFSGKQKQFIISAGASIIIFRSELAMLFGLFLIMDLYFKKIYIQTLIKIVVPAGIGLVALTVAVDSIFWGRLLWPEAEVFWYNTVLNKSSNWGTSPFLWYFYSALPRGLGPSLVLIPVGVYLDRRLVPLVAPAVTYILLYSILPHKELRFIIYVFPLLNVASAAACSYIYIRRTKAPIFELLFWGIVIVIIGNIIMSLAFVLVAMTNYPGGVAITRFHKLLKNEPYVHVHISNLAAQTGVTRFTQINDQWVYSKNESLQPEQLQEFTHLLLEAKSKYSPNLKAFAQTHIILDSIESFSQVAMNYKLVPPVRIKTKPALFILERKDFREYPYTKTFESSFVNEASESNQVSAEETVVNVENYEKSDEVVEKGSQTVTNVDDEIEKPEEEASDDLKDNEESTDDRNQKENVPDDDIMPEPSKQETVFEEFLEEEPLLEAKKAFDELKSLRLERKRKAIAKIKSETRKEVVASAKEKLKEIMKRHKHIADELSEGIVSENVEEIDPDGRGDIPESEYESESEVPEEIINEPEPQLPLPSLEDLIKNDDDKNHTNENIDAIVEEVITRLIDRKIYDDKTKPEDIKAEDRQMIQRIVEEVVAERMNYSKTENK</sequence>
<dbReference type="Pfam" id="PF03901">
    <property type="entry name" value="Glyco_transf_22"/>
    <property type="match status" value="1"/>
</dbReference>
<feature type="transmembrane region" description="Helical" evidence="12">
    <location>
        <begin position="333"/>
        <end position="356"/>
    </location>
</feature>
<comment type="caution">
    <text evidence="15">The sequence shown here is derived from an EMBL/GenBank/DDBJ whole genome shotgun (WGS) entry which is preliminary data.</text>
</comment>
<evidence type="ECO:0000256" key="6">
    <source>
        <dbReference type="ARBA" id="ARBA00022692"/>
    </source>
</evidence>
<feature type="compositionally biased region" description="Acidic residues" evidence="13">
    <location>
        <begin position="661"/>
        <end position="677"/>
    </location>
</feature>
<keyword evidence="9 12" id="KW-0472">Membrane</keyword>
<feature type="chain" id="PRO_5046027612" description="Mannosyltransferase" evidence="14">
    <location>
        <begin position="24"/>
        <end position="759"/>
    </location>
</feature>
<feature type="region of interest" description="Disordered" evidence="13">
    <location>
        <begin position="641"/>
        <end position="700"/>
    </location>
</feature>
<dbReference type="EMBL" id="JBEUOH010000020">
    <property type="protein sequence ID" value="KAL0869257.1"/>
    <property type="molecule type" value="Genomic_DNA"/>
</dbReference>
<comment type="subcellular location">
    <subcellularLocation>
        <location evidence="1 12">Endoplasmic reticulum membrane</location>
        <topology evidence="1 12">Multi-pass membrane protein</topology>
    </subcellularLocation>
</comment>
<feature type="region of interest" description="Disordered" evidence="13">
    <location>
        <begin position="511"/>
        <end position="573"/>
    </location>
</feature>
<evidence type="ECO:0000256" key="10">
    <source>
        <dbReference type="ARBA" id="ARBA00044721"/>
    </source>
</evidence>
<feature type="transmembrane region" description="Helical" evidence="12">
    <location>
        <begin position="248"/>
        <end position="270"/>
    </location>
</feature>
<comment type="pathway">
    <text evidence="2">Protein modification; protein glycosylation.</text>
</comment>
<comment type="similarity">
    <text evidence="3 12">Belongs to the glycosyltransferase 22 family.</text>
</comment>
<feature type="signal peptide" evidence="14">
    <location>
        <begin position="1"/>
        <end position="23"/>
    </location>
</feature>
<feature type="transmembrane region" description="Helical" evidence="12">
    <location>
        <begin position="56"/>
        <end position="78"/>
    </location>
</feature>
<evidence type="ECO:0000256" key="11">
    <source>
        <dbReference type="ARBA" id="ARBA00048899"/>
    </source>
</evidence>
<keyword evidence="7 12" id="KW-0256">Endoplasmic reticulum</keyword>
<accession>A0ABR3HFQ8</accession>
<evidence type="ECO:0000256" key="8">
    <source>
        <dbReference type="ARBA" id="ARBA00022989"/>
    </source>
</evidence>
<comment type="catalytic activity">
    <reaction evidence="11">
        <text>an alpha-D-Man-(1-&gt;2)-alpha-D-Man-(1-&gt;2)-alpha-D-Man-(1-&gt;3)-[alpha-D-Man-(1-&gt;2)-alpha-D-Man-(1-&gt;3)-alpha-D-Man-(1-&gt;6)]-beta-D-Man-(1-&gt;4)-beta-D-GlcNAc-(1-&gt;4)-alpha-D-GlcNAc-diphospho-di-trans,poly-cis-dolichol + a di-trans,poly-cis-dolichyl beta-D-mannosyl phosphate = an alpha-D-Man-(1-&gt;2)-alpha-D-Man-(1-&gt;2)-alpha-D-Man-(1-&gt;3)-[alpha-D-Man-(1-&gt;2)-alpha-D-Man-(1-&gt;3)-[alpha-D-Man-(1-&gt;6)]-alpha-D-Man-(1-&gt;6)]-beta-D-Man-(1-&gt;4)-beta-D-GlcNAc-(1-&gt;4)-alpha-D-GlcNAc-diphospho-di-trans,poly-cis-dolichol + a di-trans,poly-cis-dolichyl phosphate + H(+)</text>
        <dbReference type="Rhea" id="RHEA:29535"/>
        <dbReference type="Rhea" id="RHEA-COMP:19498"/>
        <dbReference type="Rhea" id="RHEA-COMP:19501"/>
        <dbReference type="Rhea" id="RHEA-COMP:19518"/>
        <dbReference type="Rhea" id="RHEA-COMP:19519"/>
        <dbReference type="ChEBI" id="CHEBI:15378"/>
        <dbReference type="ChEBI" id="CHEBI:57683"/>
        <dbReference type="ChEBI" id="CHEBI:58211"/>
        <dbReference type="ChEBI" id="CHEBI:132517"/>
        <dbReference type="ChEBI" id="CHEBI:132519"/>
        <dbReference type="EC" id="2.4.1.260"/>
    </reaction>
    <physiologicalReaction direction="left-to-right" evidence="11">
        <dbReference type="Rhea" id="RHEA:29536"/>
    </physiologicalReaction>
</comment>
<keyword evidence="6 12" id="KW-0812">Transmembrane</keyword>
<protein>
    <recommendedName>
        <fullName evidence="12">Mannosyltransferase</fullName>
        <ecNumber evidence="12">2.4.1.-</ecNumber>
    </recommendedName>
</protein>
<feature type="transmembrane region" description="Helical" evidence="12">
    <location>
        <begin position="139"/>
        <end position="155"/>
    </location>
</feature>
<evidence type="ECO:0000313" key="16">
    <source>
        <dbReference type="Proteomes" id="UP001549920"/>
    </source>
</evidence>
<evidence type="ECO:0000256" key="12">
    <source>
        <dbReference type="RuleBase" id="RU363075"/>
    </source>
</evidence>
<feature type="compositionally biased region" description="Acidic residues" evidence="13">
    <location>
        <begin position="529"/>
        <end position="541"/>
    </location>
</feature>
<evidence type="ECO:0000256" key="2">
    <source>
        <dbReference type="ARBA" id="ARBA00004922"/>
    </source>
</evidence>
<feature type="compositionally biased region" description="Basic and acidic residues" evidence="13">
    <location>
        <begin position="690"/>
        <end position="700"/>
    </location>
</feature>
<dbReference type="PANTHER" id="PTHR22760">
    <property type="entry name" value="GLYCOSYLTRANSFERASE"/>
    <property type="match status" value="1"/>
</dbReference>
<keyword evidence="5" id="KW-0808">Transferase</keyword>
<feature type="transmembrane region" description="Helical" evidence="12">
    <location>
        <begin position="161"/>
        <end position="185"/>
    </location>
</feature>
<feature type="compositionally biased region" description="Basic and acidic residues" evidence="13">
    <location>
        <begin position="511"/>
        <end position="520"/>
    </location>
</feature>
<evidence type="ECO:0000313" key="15">
    <source>
        <dbReference type="EMBL" id="KAL0869257.1"/>
    </source>
</evidence>
<dbReference type="Proteomes" id="UP001549920">
    <property type="component" value="Unassembled WGS sequence"/>
</dbReference>
<evidence type="ECO:0000256" key="3">
    <source>
        <dbReference type="ARBA" id="ARBA00007063"/>
    </source>
</evidence>
<evidence type="ECO:0000256" key="1">
    <source>
        <dbReference type="ARBA" id="ARBA00004477"/>
    </source>
</evidence>
<keyword evidence="16" id="KW-1185">Reference proteome</keyword>
<comment type="function">
    <text evidence="10">Mannosyltransferase that operates in the biosynthetic pathway of dolichol-linked oligosaccharides, the glycan precursors employed in protein asparagine (N)-glycosylation. The assembly of dolichol-linked oligosaccharides begins on the cytosolic side of the endoplasmic reticulum membrane and finishes in its lumen. The sequential addition of sugars to dolichol pyrophosphate produces dolichol-linked oligosaccharides containing fourteen sugars, including two GlcNAcs, nine mannoses and three glucoses. Once assembled, the oligosaccharide is transferred from the lipid to nascent proteins by oligosaccharyltransferases. In the lumen of the endoplasmic reticulum, adds the eighth mannose residue in an alpha-1,6 linkage onto Man(7)GlcNAc(2)-PP-dolichol to produce Man(8)GlcNAc(2)-PP-dolichol.</text>
</comment>
<feature type="transmembrane region" description="Helical" evidence="12">
    <location>
        <begin position="301"/>
        <end position="321"/>
    </location>
</feature>
<name>A0ABR3HFQ8_LOXSC</name>
<feature type="transmembrane region" description="Helical" evidence="12">
    <location>
        <begin position="197"/>
        <end position="220"/>
    </location>
</feature>
<evidence type="ECO:0000256" key="13">
    <source>
        <dbReference type="SAM" id="MobiDB-lite"/>
    </source>
</evidence>
<feature type="transmembrane region" description="Helical" evidence="12">
    <location>
        <begin position="277"/>
        <end position="295"/>
    </location>
</feature>
<gene>
    <name evidence="15" type="ORF">ABMA27_007526</name>
</gene>
<dbReference type="PANTHER" id="PTHR22760:SF1">
    <property type="entry name" value="DOL-P-MAN:MAN(7)GLCNAC(2)-PP-DOL ALPHA-1,6-MANNOSYLTRANSFERASE"/>
    <property type="match status" value="1"/>
</dbReference>